<keyword evidence="3" id="KW-0677">Repeat</keyword>
<dbReference type="InterPro" id="IPR036318">
    <property type="entry name" value="FAD-bd_PCMH-like_sf"/>
</dbReference>
<reference evidence="12 13" key="1">
    <citation type="journal article" date="2016" name="Nat. Commun.">
        <title>Thousands of microbial genomes shed light on interconnected biogeochemical processes in an aquifer system.</title>
        <authorList>
            <person name="Anantharaman K."/>
            <person name="Brown C.T."/>
            <person name="Hug L.A."/>
            <person name="Sharon I."/>
            <person name="Castelle C.J."/>
            <person name="Probst A.J."/>
            <person name="Thomas B.C."/>
            <person name="Singh A."/>
            <person name="Wilkins M.J."/>
            <person name="Karaoz U."/>
            <person name="Brodie E.L."/>
            <person name="Williams K.H."/>
            <person name="Hubbard S.S."/>
            <person name="Banfield J.F."/>
        </authorList>
    </citation>
    <scope>NUCLEOTIDE SEQUENCE [LARGE SCALE GENOMIC DNA]</scope>
</reference>
<dbReference type="PROSITE" id="PS51846">
    <property type="entry name" value="CNNM"/>
    <property type="match status" value="1"/>
</dbReference>
<evidence type="ECO:0000256" key="6">
    <source>
        <dbReference type="ARBA" id="ARBA00023136"/>
    </source>
</evidence>
<evidence type="ECO:0000256" key="2">
    <source>
        <dbReference type="ARBA" id="ARBA00022692"/>
    </source>
</evidence>
<evidence type="ECO:0000259" key="10">
    <source>
        <dbReference type="PROSITE" id="PS51371"/>
    </source>
</evidence>
<evidence type="ECO:0000259" key="11">
    <source>
        <dbReference type="PROSITE" id="PS51846"/>
    </source>
</evidence>
<dbReference type="SMART" id="SM01091">
    <property type="entry name" value="CorC_HlyC"/>
    <property type="match status" value="1"/>
</dbReference>
<evidence type="ECO:0000256" key="7">
    <source>
        <dbReference type="PROSITE-ProRule" id="PRU00703"/>
    </source>
</evidence>
<dbReference type="InterPro" id="IPR046342">
    <property type="entry name" value="CBS_dom_sf"/>
</dbReference>
<protein>
    <recommendedName>
        <fullName evidence="14">Hemolysin</fullName>
    </recommendedName>
</protein>
<evidence type="ECO:0000256" key="3">
    <source>
        <dbReference type="ARBA" id="ARBA00022737"/>
    </source>
</evidence>
<organism evidence="12 13">
    <name type="scientific">Candidatus Sungbacteria bacterium RIFCSPHIGHO2_01_FULL_47_32</name>
    <dbReference type="NCBI Taxonomy" id="1802264"/>
    <lineage>
        <taxon>Bacteria</taxon>
        <taxon>Candidatus Sungiibacteriota</taxon>
    </lineage>
</organism>
<feature type="transmembrane region" description="Helical" evidence="9">
    <location>
        <begin position="58"/>
        <end position="77"/>
    </location>
</feature>
<dbReference type="Pfam" id="PF03471">
    <property type="entry name" value="CorC_HlyC"/>
    <property type="match status" value="1"/>
</dbReference>
<evidence type="ECO:0000313" key="12">
    <source>
        <dbReference type="EMBL" id="OGZ95579.1"/>
    </source>
</evidence>
<dbReference type="PANTHER" id="PTHR22777">
    <property type="entry name" value="HEMOLYSIN-RELATED"/>
    <property type="match status" value="1"/>
</dbReference>
<dbReference type="Pfam" id="PF01595">
    <property type="entry name" value="CNNM"/>
    <property type="match status" value="1"/>
</dbReference>
<evidence type="ECO:0000256" key="4">
    <source>
        <dbReference type="ARBA" id="ARBA00022989"/>
    </source>
</evidence>
<evidence type="ECO:0000256" key="1">
    <source>
        <dbReference type="ARBA" id="ARBA00004141"/>
    </source>
</evidence>
<dbReference type="EMBL" id="MHQC01000007">
    <property type="protein sequence ID" value="OGZ95579.1"/>
    <property type="molecule type" value="Genomic_DNA"/>
</dbReference>
<evidence type="ECO:0000256" key="9">
    <source>
        <dbReference type="SAM" id="Phobius"/>
    </source>
</evidence>
<dbReference type="FunFam" id="3.10.580.10:FF:000002">
    <property type="entry name" value="Magnesium/cobalt efflux protein CorC"/>
    <property type="match status" value="1"/>
</dbReference>
<gene>
    <name evidence="12" type="ORF">A2633_06615</name>
</gene>
<feature type="transmembrane region" description="Helical" evidence="9">
    <location>
        <begin position="89"/>
        <end position="107"/>
    </location>
</feature>
<keyword evidence="2 8" id="KW-0812">Transmembrane</keyword>
<dbReference type="Pfam" id="PF00571">
    <property type="entry name" value="CBS"/>
    <property type="match status" value="2"/>
</dbReference>
<evidence type="ECO:0000313" key="13">
    <source>
        <dbReference type="Proteomes" id="UP000177152"/>
    </source>
</evidence>
<feature type="domain" description="CBS" evidence="10">
    <location>
        <begin position="263"/>
        <end position="320"/>
    </location>
</feature>
<dbReference type="Gene3D" id="3.30.465.10">
    <property type="match status" value="1"/>
</dbReference>
<comment type="subcellular location">
    <subcellularLocation>
        <location evidence="1">Membrane</location>
        <topology evidence="1">Multi-pass membrane protein</topology>
    </subcellularLocation>
</comment>
<feature type="domain" description="CNNM transmembrane" evidence="11">
    <location>
        <begin position="1"/>
        <end position="179"/>
    </location>
</feature>
<dbReference type="SUPFAM" id="SSF54631">
    <property type="entry name" value="CBS-domain pair"/>
    <property type="match status" value="1"/>
</dbReference>
<feature type="transmembrane region" description="Helical" evidence="9">
    <location>
        <begin position="119"/>
        <end position="141"/>
    </location>
</feature>
<dbReference type="Proteomes" id="UP000177152">
    <property type="component" value="Unassembled WGS sequence"/>
</dbReference>
<feature type="domain" description="CBS" evidence="10">
    <location>
        <begin position="198"/>
        <end position="257"/>
    </location>
</feature>
<dbReference type="SMART" id="SM00116">
    <property type="entry name" value="CBS"/>
    <property type="match status" value="1"/>
</dbReference>
<dbReference type="AlphaFoldDB" id="A0A1G2K804"/>
<evidence type="ECO:0008006" key="14">
    <source>
        <dbReference type="Google" id="ProtNLM"/>
    </source>
</evidence>
<dbReference type="PROSITE" id="PS51371">
    <property type="entry name" value="CBS"/>
    <property type="match status" value="2"/>
</dbReference>
<keyword evidence="4 8" id="KW-1133">Transmembrane helix</keyword>
<dbReference type="InterPro" id="IPR044751">
    <property type="entry name" value="Ion_transp-like_CBS"/>
</dbReference>
<dbReference type="Gene3D" id="3.10.580.10">
    <property type="entry name" value="CBS-domain"/>
    <property type="match status" value="1"/>
</dbReference>
<name>A0A1G2K804_9BACT</name>
<dbReference type="CDD" id="cd04590">
    <property type="entry name" value="CBS_pair_CorC_HlyC_assoc"/>
    <property type="match status" value="1"/>
</dbReference>
<proteinExistence type="predicted"/>
<dbReference type="InterPro" id="IPR005170">
    <property type="entry name" value="Transptr-assoc_dom"/>
</dbReference>
<dbReference type="InterPro" id="IPR016169">
    <property type="entry name" value="FAD-bd_PCMH_sub2"/>
</dbReference>
<dbReference type="InterPro" id="IPR000644">
    <property type="entry name" value="CBS_dom"/>
</dbReference>
<comment type="caution">
    <text evidence="12">The sequence shown here is derived from an EMBL/GenBank/DDBJ whole genome shotgun (WGS) entry which is preliminary data.</text>
</comment>
<keyword evidence="6 8" id="KW-0472">Membrane</keyword>
<dbReference type="SUPFAM" id="SSF56176">
    <property type="entry name" value="FAD-binding/transporter-associated domain-like"/>
    <property type="match status" value="1"/>
</dbReference>
<keyword evidence="5 7" id="KW-0129">CBS domain</keyword>
<accession>A0A1G2K804</accession>
<dbReference type="InterPro" id="IPR002550">
    <property type="entry name" value="CNNM"/>
</dbReference>
<evidence type="ECO:0000256" key="8">
    <source>
        <dbReference type="PROSITE-ProRule" id="PRU01193"/>
    </source>
</evidence>
<sequence length="406" mass="44436">MAELILLAITVVLASGLLSMVEASLFSYSVSRGHVEAEKGNLRARQAIEIRKKPFRTIATFVILSSVVSVGGSIFVGSRAAGYFSSTGLGIFSAFLTLSSILCSEIIPKNIGERWNHVIFPIAAVPLRGLTLALLPLIALLEAVVRPFAYGASPFTTSEEEIALLTKLGASEGKIEPYEAEMIQKVFKLKDITAGDIMTPRPFVTTIDGARTIKDSANIIKASTHSRLPVFEGKEDNIVGVVHVRDLLKALIDGEAEQKVSAFAREIMFVPETKIADDILRDFQEKRFHLAIVVNEYGGMAGAVGLEDVLEELVGEIIDEKDVAPDLMKRVSKTEIIAHGQTRIASINHFFNTEIKSKKTLNGYLLDKFGKLPESEAKIVLGNLTFHVLEMGMNQIGRVRITKRQD</sequence>
<dbReference type="PANTHER" id="PTHR22777:SF4">
    <property type="entry name" value="UPF0053 PROTEIN SLL1254"/>
    <property type="match status" value="1"/>
</dbReference>
<dbReference type="GO" id="GO:0005886">
    <property type="term" value="C:plasma membrane"/>
    <property type="evidence" value="ECO:0007669"/>
    <property type="project" value="TreeGrafter"/>
</dbReference>
<dbReference type="GO" id="GO:0050660">
    <property type="term" value="F:flavin adenine dinucleotide binding"/>
    <property type="evidence" value="ECO:0007669"/>
    <property type="project" value="InterPro"/>
</dbReference>
<evidence type="ECO:0000256" key="5">
    <source>
        <dbReference type="ARBA" id="ARBA00023122"/>
    </source>
</evidence>